<gene>
    <name evidence="1" type="ORF">EDD63_1603</name>
</gene>
<dbReference type="RefSeq" id="WP_134171318.1">
    <property type="nucleotide sequence ID" value="NZ_SODD01000060.1"/>
</dbReference>
<dbReference type="GO" id="GO:0005886">
    <property type="term" value="C:plasma membrane"/>
    <property type="evidence" value="ECO:0007669"/>
    <property type="project" value="TreeGrafter"/>
</dbReference>
<proteinExistence type="predicted"/>
<dbReference type="InterPro" id="IPR051088">
    <property type="entry name" value="PTS_Sugar-EIIC/EIIB"/>
</dbReference>
<reference evidence="1 2" key="1">
    <citation type="submission" date="2019-03" db="EMBL/GenBank/DDBJ databases">
        <title>Genomic Encyclopedia of Type Strains, Phase IV (KMG-IV): sequencing the most valuable type-strain genomes for metagenomic binning, comparative biology and taxonomic classification.</title>
        <authorList>
            <person name="Goeker M."/>
        </authorList>
    </citation>
    <scope>NUCLEOTIDE SEQUENCE [LARGE SCALE GENOMIC DNA]</scope>
    <source>
        <strain evidence="1 2">DSM 28867</strain>
    </source>
</reference>
<dbReference type="PANTHER" id="PTHR33989:SF4">
    <property type="entry name" value="PTS SYSTEM N,N'-DIACETYLCHITOBIOSE-SPECIFIC EIIC COMPONENT"/>
    <property type="match status" value="1"/>
</dbReference>
<protein>
    <submittedName>
        <fullName evidence="1">Uncharacterized protein</fullName>
    </submittedName>
</protein>
<evidence type="ECO:0000313" key="2">
    <source>
        <dbReference type="Proteomes" id="UP000294743"/>
    </source>
</evidence>
<sequence>MNKFVTTLQKILMPIANKMNKNNYIKAMRDGFMLALPFTMTGSILTALASMPFLSDILSASTLQ</sequence>
<dbReference type="OrthoDB" id="1550290at2"/>
<dbReference type="PANTHER" id="PTHR33989">
    <property type="match status" value="1"/>
</dbReference>
<comment type="caution">
    <text evidence="1">The sequence shown here is derived from an EMBL/GenBank/DDBJ whole genome shotgun (WGS) entry which is preliminary data.</text>
</comment>
<keyword evidence="2" id="KW-1185">Reference proteome</keyword>
<accession>A0A4R7ZAA3</accession>
<dbReference type="Proteomes" id="UP000294743">
    <property type="component" value="Unassembled WGS sequence"/>
</dbReference>
<dbReference type="GO" id="GO:1901264">
    <property type="term" value="P:carbohydrate derivative transport"/>
    <property type="evidence" value="ECO:0007669"/>
    <property type="project" value="TreeGrafter"/>
</dbReference>
<organism evidence="1 2">
    <name type="scientific">Breznakia blatticola</name>
    <dbReference type="NCBI Taxonomy" id="1754012"/>
    <lineage>
        <taxon>Bacteria</taxon>
        <taxon>Bacillati</taxon>
        <taxon>Bacillota</taxon>
        <taxon>Erysipelotrichia</taxon>
        <taxon>Erysipelotrichales</taxon>
        <taxon>Erysipelotrichaceae</taxon>
        <taxon>Breznakia</taxon>
    </lineage>
</organism>
<name>A0A4R7ZAA3_9FIRM</name>
<dbReference type="EMBL" id="SODD01000060">
    <property type="protein sequence ID" value="TDW09481.1"/>
    <property type="molecule type" value="Genomic_DNA"/>
</dbReference>
<evidence type="ECO:0000313" key="1">
    <source>
        <dbReference type="EMBL" id="TDW09481.1"/>
    </source>
</evidence>
<dbReference type="AlphaFoldDB" id="A0A4R7ZAA3"/>